<reference evidence="2" key="1">
    <citation type="journal article" date="2014" name="Front. Microbiol.">
        <title>High frequency of phylogenetically diverse reductive dehalogenase-homologous genes in deep subseafloor sedimentary metagenomes.</title>
        <authorList>
            <person name="Kawai M."/>
            <person name="Futagami T."/>
            <person name="Toyoda A."/>
            <person name="Takaki Y."/>
            <person name="Nishi S."/>
            <person name="Hori S."/>
            <person name="Arai W."/>
            <person name="Tsubouchi T."/>
            <person name="Morono Y."/>
            <person name="Uchiyama I."/>
            <person name="Ito T."/>
            <person name="Fujiyama A."/>
            <person name="Inagaki F."/>
            <person name="Takami H."/>
        </authorList>
    </citation>
    <scope>NUCLEOTIDE SEQUENCE</scope>
    <source>
        <strain evidence="2">Expedition CK06-06</strain>
    </source>
</reference>
<protein>
    <submittedName>
        <fullName evidence="2">Uncharacterized protein</fullName>
    </submittedName>
</protein>
<name>X1J0R5_9ZZZZ</name>
<feature type="region of interest" description="Disordered" evidence="1">
    <location>
        <begin position="14"/>
        <end position="48"/>
    </location>
</feature>
<dbReference type="InterPro" id="IPR038591">
    <property type="entry name" value="NolW-like_sf"/>
</dbReference>
<feature type="non-terminal residue" evidence="2">
    <location>
        <position position="1"/>
    </location>
</feature>
<evidence type="ECO:0000313" key="2">
    <source>
        <dbReference type="EMBL" id="GAH87547.1"/>
    </source>
</evidence>
<proteinExistence type="predicted"/>
<sequence>TEIVELLEKLLSDGSSSFRGPMRGPSRPMPSSSSSSKSKSGAATSVTVGTSRTPAVLIAEPKYNWIIAKATPEDLKQIGEWIEKLDRAVPTLLVEQPLSGIENKNQIVQKFFKLKNYSP</sequence>
<dbReference type="Gene3D" id="3.30.1370.120">
    <property type="match status" value="1"/>
</dbReference>
<dbReference type="EMBL" id="BARU01040040">
    <property type="protein sequence ID" value="GAH87547.1"/>
    <property type="molecule type" value="Genomic_DNA"/>
</dbReference>
<accession>X1J0R5</accession>
<dbReference type="AlphaFoldDB" id="X1J0R5"/>
<gene>
    <name evidence="2" type="ORF">S03H2_61963</name>
</gene>
<comment type="caution">
    <text evidence="2">The sequence shown here is derived from an EMBL/GenBank/DDBJ whole genome shotgun (WGS) entry which is preliminary data.</text>
</comment>
<organism evidence="2">
    <name type="scientific">marine sediment metagenome</name>
    <dbReference type="NCBI Taxonomy" id="412755"/>
    <lineage>
        <taxon>unclassified sequences</taxon>
        <taxon>metagenomes</taxon>
        <taxon>ecological metagenomes</taxon>
    </lineage>
</organism>
<evidence type="ECO:0000256" key="1">
    <source>
        <dbReference type="SAM" id="MobiDB-lite"/>
    </source>
</evidence>
<feature type="compositionally biased region" description="Low complexity" evidence="1">
    <location>
        <begin position="14"/>
        <end position="41"/>
    </location>
</feature>